<dbReference type="EMBL" id="JAFLNC010000004">
    <property type="protein sequence ID" value="MBO0334631.1"/>
    <property type="molecule type" value="Genomic_DNA"/>
</dbReference>
<comment type="caution">
    <text evidence="4">The sequence shown here is derived from an EMBL/GenBank/DDBJ whole genome shotgun (WGS) entry which is preliminary data.</text>
</comment>
<dbReference type="PROSITE" id="PS51724">
    <property type="entry name" value="SPOR"/>
    <property type="match status" value="1"/>
</dbReference>
<evidence type="ECO:0000259" key="3">
    <source>
        <dbReference type="PROSITE" id="PS51724"/>
    </source>
</evidence>
<dbReference type="Pfam" id="PF05036">
    <property type="entry name" value="SPOR"/>
    <property type="match status" value="1"/>
</dbReference>
<evidence type="ECO:0000313" key="5">
    <source>
        <dbReference type="Proteomes" id="UP000664761"/>
    </source>
</evidence>
<keyword evidence="2" id="KW-0812">Transmembrane</keyword>
<accession>A0ABS3F963</accession>
<protein>
    <submittedName>
        <fullName evidence="4">SPOR domain-containing protein</fullName>
    </submittedName>
</protein>
<feature type="transmembrane region" description="Helical" evidence="2">
    <location>
        <begin position="26"/>
        <end position="47"/>
    </location>
</feature>
<dbReference type="Gene3D" id="3.30.70.1070">
    <property type="entry name" value="Sporulation related repeat"/>
    <property type="match status" value="1"/>
</dbReference>
<keyword evidence="2" id="KW-0472">Membrane</keyword>
<gene>
    <name evidence="4" type="ORF">J0X12_13470</name>
</gene>
<keyword evidence="2" id="KW-1133">Transmembrane helix</keyword>
<evidence type="ECO:0000313" key="4">
    <source>
        <dbReference type="EMBL" id="MBO0334631.1"/>
    </source>
</evidence>
<dbReference type="Proteomes" id="UP000664761">
    <property type="component" value="Unassembled WGS sequence"/>
</dbReference>
<feature type="domain" description="SPOR" evidence="3">
    <location>
        <begin position="206"/>
        <end position="291"/>
    </location>
</feature>
<evidence type="ECO:0000256" key="1">
    <source>
        <dbReference type="SAM" id="MobiDB-lite"/>
    </source>
</evidence>
<feature type="region of interest" description="Disordered" evidence="1">
    <location>
        <begin position="188"/>
        <end position="207"/>
    </location>
</feature>
<proteinExistence type="predicted"/>
<organism evidence="4 5">
    <name type="scientific">Sneathiella sedimenti</name>
    <dbReference type="NCBI Taxonomy" id="2816034"/>
    <lineage>
        <taxon>Bacteria</taxon>
        <taxon>Pseudomonadati</taxon>
        <taxon>Pseudomonadota</taxon>
        <taxon>Alphaproteobacteria</taxon>
        <taxon>Sneathiellales</taxon>
        <taxon>Sneathiellaceae</taxon>
        <taxon>Sneathiella</taxon>
    </lineage>
</organism>
<dbReference type="SUPFAM" id="SSF110997">
    <property type="entry name" value="Sporulation related repeat"/>
    <property type="match status" value="1"/>
</dbReference>
<name>A0ABS3F963_9PROT</name>
<sequence length="291" mass="31196">MTGEDDYLDDDFYDGDDEPRFSRKKWIGGILALLIIGGFGIGIWYAYDQGVKKGVQLAPPIISADTSPVKIKPDDPGGMDIPNQDKQVFNVLQSGDAPEKVEKLMPPPEDSIKDETAEQAQDSAMTTAEKAADESKLETLIEKATKDAPAADAAASQAADKAAGGESASNAIKLPEVVVQKVEAKPVEEKTEVAAASAPAKVEEPKTGGPFYRVQVGSFRSPDAAEKQWSTLSSKYKSLLSGLTYRVQDVAVKDKGTYYRLQLGAYDSRDGANKLCSDLKAQKQDCLVVSG</sequence>
<keyword evidence="5" id="KW-1185">Reference proteome</keyword>
<feature type="region of interest" description="Disordered" evidence="1">
    <location>
        <begin position="99"/>
        <end position="135"/>
    </location>
</feature>
<dbReference type="RefSeq" id="WP_207046622.1">
    <property type="nucleotide sequence ID" value="NZ_JAFLNC010000004.1"/>
</dbReference>
<dbReference type="InterPro" id="IPR007730">
    <property type="entry name" value="SPOR-like_dom"/>
</dbReference>
<evidence type="ECO:0000256" key="2">
    <source>
        <dbReference type="SAM" id="Phobius"/>
    </source>
</evidence>
<reference evidence="4 5" key="1">
    <citation type="submission" date="2021-03" db="EMBL/GenBank/DDBJ databases">
        <title>Sneathiella sp. CAU 1612 isolated from Kang Won-do.</title>
        <authorList>
            <person name="Kim W."/>
        </authorList>
    </citation>
    <scope>NUCLEOTIDE SEQUENCE [LARGE SCALE GENOMIC DNA]</scope>
    <source>
        <strain evidence="4 5">CAU 1612</strain>
    </source>
</reference>
<dbReference type="InterPro" id="IPR036680">
    <property type="entry name" value="SPOR-like_sf"/>
</dbReference>